<feature type="domain" description="Kinesin motor" evidence="9">
    <location>
        <begin position="1"/>
        <end position="116"/>
    </location>
</feature>
<dbReference type="Pfam" id="PF00225">
    <property type="entry name" value="Kinesin"/>
    <property type="match status" value="1"/>
</dbReference>
<comment type="similarity">
    <text evidence="8">Belongs to the TRAFAC class myosin-kinesin ATPase superfamily. Kinesin family.</text>
</comment>
<evidence type="ECO:0000256" key="7">
    <source>
        <dbReference type="ARBA" id="ARBA00023212"/>
    </source>
</evidence>
<evidence type="ECO:0000256" key="2">
    <source>
        <dbReference type="ARBA" id="ARBA00022701"/>
    </source>
</evidence>
<dbReference type="GO" id="GO:0005874">
    <property type="term" value="C:microtubule"/>
    <property type="evidence" value="ECO:0007669"/>
    <property type="project" value="UniProtKB-KW"/>
</dbReference>
<dbReference type="PANTHER" id="PTHR47968:SF13">
    <property type="entry name" value="KINESIN-LIKE PROTEIN KIF19 ISOFORM X1"/>
    <property type="match status" value="1"/>
</dbReference>
<dbReference type="GO" id="GO:0003777">
    <property type="term" value="F:microtubule motor activity"/>
    <property type="evidence" value="ECO:0007669"/>
    <property type="project" value="InterPro"/>
</dbReference>
<dbReference type="GO" id="GO:0008017">
    <property type="term" value="F:microtubule binding"/>
    <property type="evidence" value="ECO:0007669"/>
    <property type="project" value="InterPro"/>
</dbReference>
<keyword evidence="2" id="KW-0493">Microtubule</keyword>
<evidence type="ECO:0000256" key="8">
    <source>
        <dbReference type="PROSITE-ProRule" id="PRU00283"/>
    </source>
</evidence>
<keyword evidence="3" id="KW-0547">Nucleotide-binding</keyword>
<dbReference type="PROSITE" id="PS50067">
    <property type="entry name" value="KINESIN_MOTOR_2"/>
    <property type="match status" value="1"/>
</dbReference>
<dbReference type="PRINTS" id="PR00380">
    <property type="entry name" value="KINESINHEAVY"/>
</dbReference>
<keyword evidence="5" id="KW-0175">Coiled coil</keyword>
<dbReference type="InterPro" id="IPR027417">
    <property type="entry name" value="P-loop_NTPase"/>
</dbReference>
<dbReference type="InterPro" id="IPR001752">
    <property type="entry name" value="Kinesin_motor_dom"/>
</dbReference>
<keyword evidence="6" id="KW-0505">Motor protein</keyword>
<name>A0A2S2R3K4_9HEMI</name>
<accession>A0A2S2R3K4</accession>
<dbReference type="PANTHER" id="PTHR47968">
    <property type="entry name" value="CENTROMERE PROTEIN E"/>
    <property type="match status" value="1"/>
</dbReference>
<evidence type="ECO:0000256" key="6">
    <source>
        <dbReference type="ARBA" id="ARBA00023175"/>
    </source>
</evidence>
<keyword evidence="4" id="KW-0067">ATP-binding</keyword>
<evidence type="ECO:0000313" key="10">
    <source>
        <dbReference type="EMBL" id="MBY84637.1"/>
    </source>
</evidence>
<dbReference type="PROSITE" id="PS00411">
    <property type="entry name" value="KINESIN_MOTOR_1"/>
    <property type="match status" value="1"/>
</dbReference>
<comment type="subcellular location">
    <subcellularLocation>
        <location evidence="1">Cytoplasm</location>
        <location evidence="1">Cytoskeleton</location>
    </subcellularLocation>
</comment>
<proteinExistence type="inferred from homology"/>
<dbReference type="EMBL" id="GGMS01015434">
    <property type="protein sequence ID" value="MBY84637.1"/>
    <property type="molecule type" value="Transcribed_RNA"/>
</dbReference>
<dbReference type="OrthoDB" id="3176171at2759"/>
<gene>
    <name evidence="10" type="primary">KIF19_0</name>
    <name evidence="10" type="ORF">g.28085</name>
</gene>
<evidence type="ECO:0000256" key="4">
    <source>
        <dbReference type="ARBA" id="ARBA00022840"/>
    </source>
</evidence>
<dbReference type="SUPFAM" id="SSF52540">
    <property type="entry name" value="P-loop containing nucleoside triphosphate hydrolases"/>
    <property type="match status" value="1"/>
</dbReference>
<evidence type="ECO:0000259" key="9">
    <source>
        <dbReference type="PROSITE" id="PS50067"/>
    </source>
</evidence>
<reference evidence="10" key="1">
    <citation type="submission" date="2018-04" db="EMBL/GenBank/DDBJ databases">
        <title>Transcriptome assembly of Sipha flava.</title>
        <authorList>
            <person name="Scully E.D."/>
            <person name="Geib S.M."/>
            <person name="Palmer N.A."/>
            <person name="Koch K."/>
            <person name="Bradshaw J."/>
            <person name="Heng-Moss T."/>
            <person name="Sarath G."/>
        </authorList>
    </citation>
    <scope>NUCLEOTIDE SEQUENCE</scope>
</reference>
<evidence type="ECO:0000256" key="1">
    <source>
        <dbReference type="ARBA" id="ARBA00004245"/>
    </source>
</evidence>
<keyword evidence="7" id="KW-0963">Cytoplasm</keyword>
<keyword evidence="7" id="KW-0206">Cytoskeleton</keyword>
<dbReference type="InterPro" id="IPR036961">
    <property type="entry name" value="Kinesin_motor_dom_sf"/>
</dbReference>
<dbReference type="SMART" id="SM00129">
    <property type="entry name" value="KISc"/>
    <property type="match status" value="1"/>
</dbReference>
<comment type="caution">
    <text evidence="8">Lacks conserved residue(s) required for the propagation of feature annotation.</text>
</comment>
<dbReference type="GO" id="GO:0005524">
    <property type="term" value="F:ATP binding"/>
    <property type="evidence" value="ECO:0007669"/>
    <property type="project" value="UniProtKB-KW"/>
</dbReference>
<dbReference type="Gene3D" id="3.40.850.10">
    <property type="entry name" value="Kinesin motor domain"/>
    <property type="match status" value="1"/>
</dbReference>
<sequence length="116" mass="12947">MSYLEIYNENIRDLLNPTSGFLELREDTSRNRNIQVAGLSEVVVVSIEEVMGLLHQGNRQRTVEPTGVNKTSSRSHALLSVTVCKASRTATAVRQGRLFMIDLAGSERASHTKVRY</sequence>
<evidence type="ECO:0000256" key="3">
    <source>
        <dbReference type="ARBA" id="ARBA00022741"/>
    </source>
</evidence>
<dbReference type="GO" id="GO:0007018">
    <property type="term" value="P:microtubule-based movement"/>
    <property type="evidence" value="ECO:0007669"/>
    <property type="project" value="InterPro"/>
</dbReference>
<dbReference type="AlphaFoldDB" id="A0A2S2R3K4"/>
<protein>
    <submittedName>
        <fullName evidence="10">Kinesin-like protein KIF19</fullName>
    </submittedName>
</protein>
<dbReference type="InterPro" id="IPR019821">
    <property type="entry name" value="Kinesin_motor_CS"/>
</dbReference>
<dbReference type="InterPro" id="IPR027640">
    <property type="entry name" value="Kinesin-like_fam"/>
</dbReference>
<evidence type="ECO:0000256" key="5">
    <source>
        <dbReference type="ARBA" id="ARBA00023054"/>
    </source>
</evidence>
<organism evidence="10">
    <name type="scientific">Sipha flava</name>
    <name type="common">yellow sugarcane aphid</name>
    <dbReference type="NCBI Taxonomy" id="143950"/>
    <lineage>
        <taxon>Eukaryota</taxon>
        <taxon>Metazoa</taxon>
        <taxon>Ecdysozoa</taxon>
        <taxon>Arthropoda</taxon>
        <taxon>Hexapoda</taxon>
        <taxon>Insecta</taxon>
        <taxon>Pterygota</taxon>
        <taxon>Neoptera</taxon>
        <taxon>Paraneoptera</taxon>
        <taxon>Hemiptera</taxon>
        <taxon>Sternorrhyncha</taxon>
        <taxon>Aphidomorpha</taxon>
        <taxon>Aphidoidea</taxon>
        <taxon>Aphididae</taxon>
        <taxon>Sipha</taxon>
    </lineage>
</organism>